<dbReference type="InterPro" id="IPR029063">
    <property type="entry name" value="SAM-dependent_MTases_sf"/>
</dbReference>
<organism evidence="4 5">
    <name type="scientific">Piscinibacter gummiphilus</name>
    <dbReference type="NCBI Taxonomy" id="946333"/>
    <lineage>
        <taxon>Bacteria</taxon>
        <taxon>Pseudomonadati</taxon>
        <taxon>Pseudomonadota</taxon>
        <taxon>Betaproteobacteria</taxon>
        <taxon>Burkholderiales</taxon>
        <taxon>Sphaerotilaceae</taxon>
        <taxon>Piscinibacter</taxon>
    </lineage>
</organism>
<dbReference type="InterPro" id="IPR012327">
    <property type="entry name" value="MeTrfase_D12"/>
</dbReference>
<keyword evidence="5" id="KW-1185">Reference proteome</keyword>
<evidence type="ECO:0000313" key="4">
    <source>
        <dbReference type="EMBL" id="WOB10965.1"/>
    </source>
</evidence>
<dbReference type="SUPFAM" id="SSF53335">
    <property type="entry name" value="S-adenosyl-L-methionine-dependent methyltransferases"/>
    <property type="match status" value="1"/>
</dbReference>
<accession>A0ABZ0D6H2</accession>
<evidence type="ECO:0000313" key="5">
    <source>
        <dbReference type="Proteomes" id="UP001303946"/>
    </source>
</evidence>
<dbReference type="EMBL" id="CP136336">
    <property type="protein sequence ID" value="WOB10965.1"/>
    <property type="molecule type" value="Genomic_DNA"/>
</dbReference>
<dbReference type="PANTHER" id="PTHR30481:SF4">
    <property type="entry name" value="SITE-SPECIFIC DNA-METHYLTRANSFERASE (ADENINE-SPECIFIC)"/>
    <property type="match status" value="1"/>
</dbReference>
<dbReference type="Gene3D" id="3.40.50.150">
    <property type="entry name" value="Vaccinia Virus protein VP39"/>
    <property type="match status" value="1"/>
</dbReference>
<dbReference type="RefSeq" id="WP_316703950.1">
    <property type="nucleotide sequence ID" value="NZ_CP136336.1"/>
</dbReference>
<dbReference type="GO" id="GO:0032259">
    <property type="term" value="P:methylation"/>
    <property type="evidence" value="ECO:0007669"/>
    <property type="project" value="UniProtKB-KW"/>
</dbReference>
<keyword evidence="1 4" id="KW-0489">Methyltransferase</keyword>
<evidence type="ECO:0000256" key="1">
    <source>
        <dbReference type="ARBA" id="ARBA00022603"/>
    </source>
</evidence>
<reference evidence="4 5" key="1">
    <citation type="submission" date="2023-10" db="EMBL/GenBank/DDBJ databases">
        <title>Bacteria for the degradation of biodegradable plastic PBAT(Polybutylene adipate terephthalate).</title>
        <authorList>
            <person name="Weon H.-Y."/>
            <person name="Yeon J."/>
        </authorList>
    </citation>
    <scope>NUCLEOTIDE SEQUENCE [LARGE SCALE GENOMIC DNA]</scope>
    <source>
        <strain evidence="4 5">SBD 7-3</strain>
    </source>
</reference>
<protein>
    <submittedName>
        <fullName evidence="4">DNA adenine methylase</fullName>
    </submittedName>
</protein>
<evidence type="ECO:0000256" key="3">
    <source>
        <dbReference type="ARBA" id="ARBA00022691"/>
    </source>
</evidence>
<dbReference type="GO" id="GO:0008168">
    <property type="term" value="F:methyltransferase activity"/>
    <property type="evidence" value="ECO:0007669"/>
    <property type="project" value="UniProtKB-KW"/>
</dbReference>
<evidence type="ECO:0000256" key="2">
    <source>
        <dbReference type="ARBA" id="ARBA00022679"/>
    </source>
</evidence>
<keyword evidence="2" id="KW-0808">Transferase</keyword>
<proteinExistence type="predicted"/>
<gene>
    <name evidence="4" type="ORF">RXV79_13130</name>
</gene>
<name>A0ABZ0D6H2_9BURK</name>
<dbReference type="PANTHER" id="PTHR30481">
    <property type="entry name" value="DNA ADENINE METHYLASE"/>
    <property type="match status" value="1"/>
</dbReference>
<keyword evidence="3" id="KW-0949">S-adenosyl-L-methionine</keyword>
<dbReference type="Proteomes" id="UP001303946">
    <property type="component" value="Chromosome"/>
</dbReference>
<sequence>MSYPGGKGGLFRQLINLIPVHSTYIESHLGHGAVLRHKAPAARSFGVEVDAAVIERWAGASLPGLELIQQDATCFLRSFPFVGDEFVYADPPYLPASRRRSRVYRHELDERAHSELLDVLDAIPAKVMLSGYGSPLYDQRLAHWKRIEFDVGSHGLRHREVLWLNYEPPAVPCDLRFIGSTFRERQRIRRKQERMQAKIRDLPASERALLMQWLSATYGAGEGSAA</sequence>